<feature type="region of interest" description="Disordered" evidence="1">
    <location>
        <begin position="322"/>
        <end position="367"/>
    </location>
</feature>
<protein>
    <recommendedName>
        <fullName evidence="4">Zn(2)-C6 fungal-type domain-containing protein</fullName>
    </recommendedName>
</protein>
<evidence type="ECO:0008006" key="4">
    <source>
        <dbReference type="Google" id="ProtNLM"/>
    </source>
</evidence>
<dbReference type="EMBL" id="JAGTJR010000001">
    <property type="protein sequence ID" value="KAH7065618.1"/>
    <property type="molecule type" value="Genomic_DNA"/>
</dbReference>
<organism evidence="2 3">
    <name type="scientific">Macrophomina phaseolina</name>
    <dbReference type="NCBI Taxonomy" id="35725"/>
    <lineage>
        <taxon>Eukaryota</taxon>
        <taxon>Fungi</taxon>
        <taxon>Dikarya</taxon>
        <taxon>Ascomycota</taxon>
        <taxon>Pezizomycotina</taxon>
        <taxon>Dothideomycetes</taxon>
        <taxon>Dothideomycetes incertae sedis</taxon>
        <taxon>Botryosphaeriales</taxon>
        <taxon>Botryosphaeriaceae</taxon>
        <taxon>Macrophomina</taxon>
    </lineage>
</organism>
<evidence type="ECO:0000313" key="2">
    <source>
        <dbReference type="EMBL" id="KAH7065618.1"/>
    </source>
</evidence>
<dbReference type="Proteomes" id="UP000774617">
    <property type="component" value="Unassembled WGS sequence"/>
</dbReference>
<sequence>MITPPGSIPNGIELTADEIREITLFCDRSAEIRNDAEDPLACLVDELPPITPHGNNLDSDLPLSSMDAVTIQSWEWLPNQTSSSSATGYGRETPQHGYPVPLRPLGTDDSIIRLAPLSAYDPQTSYVDQEVQCCFPLVGSQVSAIADATRAAYPIPDLHVPLAPNPPQFDCVQNAGLSFGPAHSNLGDNLPGCGNEDILLNAGQREGMSQIGSVCAQGPYYNDYLHQLQILPTHTRQSLAFMDDDVSCSTSHNVSGTYDTASRCDSIQPNIDQEALHLDDLILQTSPNGSSTESWFMVESKDGNTPRSQTSFEMLSDPDDFGISPRSESSGLLPVSEDVEISRRPEGIPFPQRSFEPTPSNPALSLSSRPTIRVTSAGKITTDSDIVAQRPEYPSEDSPCAPTTRNWDLDGTKAGNPKKRKKDGKLTAEARENTKKNRRDGICVRCRLYKIPCDQGNPCQKCCSVEQTHRVFFQPCSREDIANVSLVRHGNSKFGQDRACFRDYRWIIGEQSTIEIRWTLPGNIPVEIPNFKVPCTKFDPSQEKGDLIAEEWQVKGSVTVVELPPYACGSDRELYQIVHAMVDSSRGTVEKRMVDNISDELAHATFQEAHRYSRAHDSDMVKLALRICSTATFCQGWGSIVGTETLGTTNVDNGAAGYCGTKPISPALCHQIDVVFVNLMQQDERKLVKELKTAIFQKRPKPWYEIFLTYFIIMWHLKFIHGEAIGFMNCRKRTDSAKQVSEFINRMAAEWHHSASNMLYHFRYVLRGFLPFQTARKDMEAVRTEVGLGHDAVPYMEKVVGFLNEKGWIKNYSTVESKREIGKSNDQWIRQLFEGQ</sequence>
<keyword evidence="3" id="KW-1185">Reference proteome</keyword>
<comment type="caution">
    <text evidence="2">The sequence shown here is derived from an EMBL/GenBank/DDBJ whole genome shotgun (WGS) entry which is preliminary data.</text>
</comment>
<evidence type="ECO:0000313" key="3">
    <source>
        <dbReference type="Proteomes" id="UP000774617"/>
    </source>
</evidence>
<evidence type="ECO:0000256" key="1">
    <source>
        <dbReference type="SAM" id="MobiDB-lite"/>
    </source>
</evidence>
<proteinExistence type="predicted"/>
<accession>A0ABQ8GWL9</accession>
<feature type="region of interest" description="Disordered" evidence="1">
    <location>
        <begin position="389"/>
        <end position="434"/>
    </location>
</feature>
<feature type="compositionally biased region" description="Polar residues" evidence="1">
    <location>
        <begin position="355"/>
        <end position="367"/>
    </location>
</feature>
<dbReference type="PANTHER" id="PTHR35392">
    <property type="entry name" value="ZN(II)2CYS6 TRANSCRIPTION FACTOR (EUROFUNG)-RELATED-RELATED"/>
    <property type="match status" value="1"/>
</dbReference>
<name>A0ABQ8GWL9_9PEZI</name>
<dbReference type="InterPro" id="IPR052973">
    <property type="entry name" value="Fungal_sec-metab_reg_TF"/>
</dbReference>
<gene>
    <name evidence="2" type="ORF">B0J12DRAFT_42424</name>
</gene>
<reference evidence="2 3" key="1">
    <citation type="journal article" date="2021" name="Nat. Commun.">
        <title>Genetic determinants of endophytism in the Arabidopsis root mycobiome.</title>
        <authorList>
            <person name="Mesny F."/>
            <person name="Miyauchi S."/>
            <person name="Thiergart T."/>
            <person name="Pickel B."/>
            <person name="Atanasova L."/>
            <person name="Karlsson M."/>
            <person name="Huettel B."/>
            <person name="Barry K.W."/>
            <person name="Haridas S."/>
            <person name="Chen C."/>
            <person name="Bauer D."/>
            <person name="Andreopoulos W."/>
            <person name="Pangilinan J."/>
            <person name="LaButti K."/>
            <person name="Riley R."/>
            <person name="Lipzen A."/>
            <person name="Clum A."/>
            <person name="Drula E."/>
            <person name="Henrissat B."/>
            <person name="Kohler A."/>
            <person name="Grigoriev I.V."/>
            <person name="Martin F.M."/>
            <person name="Hacquard S."/>
        </authorList>
    </citation>
    <scope>NUCLEOTIDE SEQUENCE [LARGE SCALE GENOMIC DNA]</scope>
    <source>
        <strain evidence="2 3">MPI-SDFR-AT-0080</strain>
    </source>
</reference>
<dbReference type="PANTHER" id="PTHR35392:SF3">
    <property type="entry name" value="ZN(2)-C6 FUNGAL-TYPE DOMAIN-CONTAINING PROTEIN"/>
    <property type="match status" value="1"/>
</dbReference>
<feature type="compositionally biased region" description="Basic and acidic residues" evidence="1">
    <location>
        <begin position="424"/>
        <end position="434"/>
    </location>
</feature>